<evidence type="ECO:0000313" key="1">
    <source>
        <dbReference type="EMBL" id="KAJ8114315.1"/>
    </source>
</evidence>
<proteinExistence type="predicted"/>
<protein>
    <submittedName>
        <fullName evidence="1">Uncharacterized protein</fullName>
    </submittedName>
</protein>
<keyword evidence="2" id="KW-1185">Reference proteome</keyword>
<comment type="caution">
    <text evidence="1">The sequence shown here is derived from an EMBL/GenBank/DDBJ whole genome shotgun (WGS) entry which is preliminary data.</text>
</comment>
<evidence type="ECO:0000313" key="2">
    <source>
        <dbReference type="Proteomes" id="UP001153331"/>
    </source>
</evidence>
<accession>A0ACC2IGI0</accession>
<sequence>MSSIPPSCLSQTEPNPLVPQNPESQAVEAKETKEDTPSVPAPNSALSHGQNFVSDVKLKYGTFKSVNRYWFLLILLALILLTVFLALGIPIPTNVGLILLALAIFFRGSDQVTVVNNNNNNNYTITAHTDNHSKIKLGDGAVYISSIEESAGKDGISVPGLDGRLKEVWDHVVAATKGLADGASAHAPASAAPKLVEAIDNEAEE</sequence>
<name>A0ACC2IGI0_9PLEO</name>
<gene>
    <name evidence="1" type="ORF">OPT61_g3774</name>
</gene>
<organism evidence="1 2">
    <name type="scientific">Boeremia exigua</name>
    <dbReference type="NCBI Taxonomy" id="749465"/>
    <lineage>
        <taxon>Eukaryota</taxon>
        <taxon>Fungi</taxon>
        <taxon>Dikarya</taxon>
        <taxon>Ascomycota</taxon>
        <taxon>Pezizomycotina</taxon>
        <taxon>Dothideomycetes</taxon>
        <taxon>Pleosporomycetidae</taxon>
        <taxon>Pleosporales</taxon>
        <taxon>Pleosporineae</taxon>
        <taxon>Didymellaceae</taxon>
        <taxon>Boeremia</taxon>
    </lineage>
</organism>
<dbReference type="Proteomes" id="UP001153331">
    <property type="component" value="Unassembled WGS sequence"/>
</dbReference>
<dbReference type="EMBL" id="JAPHNI010000201">
    <property type="protein sequence ID" value="KAJ8114315.1"/>
    <property type="molecule type" value="Genomic_DNA"/>
</dbReference>
<reference evidence="1" key="1">
    <citation type="submission" date="2022-11" db="EMBL/GenBank/DDBJ databases">
        <title>Genome Sequence of Boeremia exigua.</title>
        <authorList>
            <person name="Buettner E."/>
        </authorList>
    </citation>
    <scope>NUCLEOTIDE SEQUENCE</scope>
    <source>
        <strain evidence="1">CU02</strain>
    </source>
</reference>